<protein>
    <submittedName>
        <fullName evidence="1">Uncharacterized protein</fullName>
    </submittedName>
</protein>
<dbReference type="Proteomes" id="UP000005446">
    <property type="component" value="Unassembled WGS sequence"/>
</dbReference>
<comment type="caution">
    <text evidence="1">The sequence shown here is derived from an EMBL/GenBank/DDBJ whole genome shotgun (WGS) entry which is preliminary data.</text>
</comment>
<keyword evidence="2" id="KW-1185">Reference proteome</keyword>
<proteinExistence type="predicted"/>
<sequence>MISIHKTIAEYRDITQIDSIELGGFDALSWSSGRVARGCSSCAASKAIVRIIIVSETTREAIEHKHVVGGILDRVNLLSFEWVEWWMLAELHDRTELWSLSATPLMVFDFRTWNCQNFFESATLPQRTAVVGTRNSVGGAGGARVGDMGRSGSCVLLLELLMAGRLFR</sequence>
<gene>
    <name evidence="1" type="ORF">M7I_7870</name>
</gene>
<dbReference type="HOGENOM" id="CLU_1586651_0_0_1"/>
<dbReference type="EMBL" id="AGUE01000251">
    <property type="protein sequence ID" value="EHK96421.1"/>
    <property type="molecule type" value="Genomic_DNA"/>
</dbReference>
<dbReference type="InParanoid" id="H0EYG8"/>
<accession>H0EYG8</accession>
<evidence type="ECO:0000313" key="2">
    <source>
        <dbReference type="Proteomes" id="UP000005446"/>
    </source>
</evidence>
<reference evidence="1 2" key="1">
    <citation type="journal article" date="2012" name="Eukaryot. Cell">
        <title>Genome sequence of the fungus Glarea lozoyensis: the first genome sequence of a species from the Helotiaceae family.</title>
        <authorList>
            <person name="Youssar L."/>
            <person name="Gruening B.A."/>
            <person name="Erxleben A."/>
            <person name="Guenther S."/>
            <person name="Huettel W."/>
        </authorList>
    </citation>
    <scope>NUCLEOTIDE SEQUENCE [LARGE SCALE GENOMIC DNA]</scope>
    <source>
        <strain evidence="2">ATCC 74030 / MF5533</strain>
    </source>
</reference>
<dbReference type="AlphaFoldDB" id="H0EYG8"/>
<evidence type="ECO:0000313" key="1">
    <source>
        <dbReference type="EMBL" id="EHK96421.1"/>
    </source>
</evidence>
<organism evidence="1 2">
    <name type="scientific">Glarea lozoyensis (strain ATCC 74030 / MF5533)</name>
    <dbReference type="NCBI Taxonomy" id="1104152"/>
    <lineage>
        <taxon>Eukaryota</taxon>
        <taxon>Fungi</taxon>
        <taxon>Dikarya</taxon>
        <taxon>Ascomycota</taxon>
        <taxon>Pezizomycotina</taxon>
        <taxon>Leotiomycetes</taxon>
        <taxon>Helotiales</taxon>
        <taxon>Helotiaceae</taxon>
        <taxon>Glarea</taxon>
    </lineage>
</organism>
<name>H0EYG8_GLAL7</name>